<dbReference type="PANTHER" id="PTHR11669">
    <property type="entry name" value="REPLICATION FACTOR C / DNA POLYMERASE III GAMMA-TAU SUBUNIT"/>
    <property type="match status" value="1"/>
</dbReference>
<dbReference type="GO" id="GO:0006261">
    <property type="term" value="P:DNA-templated DNA replication"/>
    <property type="evidence" value="ECO:0007669"/>
    <property type="project" value="TreeGrafter"/>
</dbReference>
<name>Q0APP2_MARMM</name>
<dbReference type="GO" id="GO:0009360">
    <property type="term" value="C:DNA polymerase III complex"/>
    <property type="evidence" value="ECO:0007669"/>
    <property type="project" value="TreeGrafter"/>
</dbReference>
<accession>Q0APP2</accession>
<dbReference type="AlphaFoldDB" id="Q0APP2"/>
<evidence type="ECO:0000313" key="2">
    <source>
        <dbReference type="Proteomes" id="UP000001964"/>
    </source>
</evidence>
<keyword evidence="1" id="KW-0548">Nucleotidyltransferase</keyword>
<dbReference type="PANTHER" id="PTHR11669:SF8">
    <property type="entry name" value="DNA POLYMERASE III SUBUNIT DELTA"/>
    <property type="match status" value="1"/>
</dbReference>
<proteinExistence type="predicted"/>
<evidence type="ECO:0000313" key="1">
    <source>
        <dbReference type="EMBL" id="ABI65745.1"/>
    </source>
</evidence>
<keyword evidence="2" id="KW-1185">Reference proteome</keyword>
<dbReference type="GO" id="GO:0003887">
    <property type="term" value="F:DNA-directed DNA polymerase activity"/>
    <property type="evidence" value="ECO:0007669"/>
    <property type="project" value="UniProtKB-EC"/>
</dbReference>
<organism evidence="1 2">
    <name type="scientific">Maricaulis maris (strain MCS10)</name>
    <name type="common">Caulobacter maris</name>
    <dbReference type="NCBI Taxonomy" id="394221"/>
    <lineage>
        <taxon>Bacteria</taxon>
        <taxon>Pseudomonadati</taxon>
        <taxon>Pseudomonadota</taxon>
        <taxon>Alphaproteobacteria</taxon>
        <taxon>Maricaulales</taxon>
        <taxon>Maricaulaceae</taxon>
        <taxon>Maricaulis</taxon>
    </lineage>
</organism>
<dbReference type="InterPro" id="IPR050238">
    <property type="entry name" value="DNA_Rep/Repair_Clamp_Loader"/>
</dbReference>
<dbReference type="STRING" id="394221.Mmar10_1453"/>
<reference evidence="1 2" key="1">
    <citation type="submission" date="2006-08" db="EMBL/GenBank/DDBJ databases">
        <title>Complete sequence of Maricaulis maris MCS10.</title>
        <authorList>
            <consortium name="US DOE Joint Genome Institute"/>
            <person name="Copeland A."/>
            <person name="Lucas S."/>
            <person name="Lapidus A."/>
            <person name="Barry K."/>
            <person name="Detter J.C."/>
            <person name="Glavina del Rio T."/>
            <person name="Hammon N."/>
            <person name="Israni S."/>
            <person name="Dalin E."/>
            <person name="Tice H."/>
            <person name="Pitluck S."/>
            <person name="Saunders E."/>
            <person name="Brettin T."/>
            <person name="Bruce D."/>
            <person name="Han C."/>
            <person name="Tapia R."/>
            <person name="Gilna P."/>
            <person name="Schmutz J."/>
            <person name="Larimer F."/>
            <person name="Land M."/>
            <person name="Hauser L."/>
            <person name="Kyrpides N."/>
            <person name="Mikhailova N."/>
            <person name="Viollier P."/>
            <person name="Stephens C."/>
            <person name="Richardson P."/>
        </authorList>
    </citation>
    <scope>NUCLEOTIDE SEQUENCE [LARGE SCALE GENOMIC DNA]</scope>
    <source>
        <strain evidence="1 2">MCS10</strain>
    </source>
</reference>
<dbReference type="SUPFAM" id="SSF52540">
    <property type="entry name" value="P-loop containing nucleoside triphosphate hydrolases"/>
    <property type="match status" value="1"/>
</dbReference>
<dbReference type="EC" id="2.7.7.7" evidence="1"/>
<dbReference type="RefSeq" id="WP_011643392.1">
    <property type="nucleotide sequence ID" value="NC_008347.1"/>
</dbReference>
<sequence>MSTDPDTGSDVQPGCLPPRERYDLFGHEAAERAFATAWDSGRLHHAWMITGPRGVGKASLAWRAARRVLGARPMPEAGPLGTSAEDPVCKVIEAQATPDLLVLRRPWDDKRKRWRGEITVEEARRAPHFFEMSSGGGGWRVCIVDCADDMNNNAANALLKTLEEPPKQGVLFLVTHTPGRLPATIRSRCRRLALRAPDIDATAEWLEQTGGAADTGAAMAASRLAGGAPGRALALIAGGGVELAADVNLLVDRGAAASDADIRKLAERLSLKGQEEMRDLFYEVLANAIRLQARDRGEAGRDTTAWLDCWRNINTLVRDANGLYLDPKQTILSALGQVRDVARREKAGV</sequence>
<dbReference type="EMBL" id="CP000449">
    <property type="protein sequence ID" value="ABI65745.1"/>
    <property type="molecule type" value="Genomic_DNA"/>
</dbReference>
<dbReference type="Proteomes" id="UP000001964">
    <property type="component" value="Chromosome"/>
</dbReference>
<keyword evidence="1" id="KW-0808">Transferase</keyword>
<dbReference type="eggNOG" id="COG0470">
    <property type="taxonomic scope" value="Bacteria"/>
</dbReference>
<dbReference type="KEGG" id="mmr:Mmar10_1453"/>
<dbReference type="NCBIfam" id="NF005677">
    <property type="entry name" value="PRK07471.1"/>
    <property type="match status" value="1"/>
</dbReference>
<dbReference type="InterPro" id="IPR027417">
    <property type="entry name" value="P-loop_NTPase"/>
</dbReference>
<dbReference type="OrthoDB" id="9810148at2"/>
<gene>
    <name evidence="1" type="ordered locus">Mmar10_1453</name>
</gene>
<protein>
    <submittedName>
        <fullName evidence="1">DNA polymerase III, delta prime subunit</fullName>
        <ecNumber evidence="1">2.7.7.7</ecNumber>
    </submittedName>
</protein>
<dbReference type="Pfam" id="PF13177">
    <property type="entry name" value="DNA_pol3_delta2"/>
    <property type="match status" value="1"/>
</dbReference>
<dbReference type="HOGENOM" id="CLU_006229_4_4_5"/>
<dbReference type="Gene3D" id="3.40.50.300">
    <property type="entry name" value="P-loop containing nucleotide triphosphate hydrolases"/>
    <property type="match status" value="1"/>
</dbReference>